<dbReference type="InterPro" id="IPR025241">
    <property type="entry name" value="DUF4190"/>
</dbReference>
<keyword evidence="2" id="KW-1133">Transmembrane helix</keyword>
<name>A0ABT4IDE2_9ACTO</name>
<protein>
    <submittedName>
        <fullName evidence="4">DUF4190 domain-containing protein</fullName>
    </submittedName>
</protein>
<feature type="region of interest" description="Disordered" evidence="1">
    <location>
        <begin position="1"/>
        <end position="23"/>
    </location>
</feature>
<feature type="domain" description="DUF4190" evidence="3">
    <location>
        <begin position="41"/>
        <end position="99"/>
    </location>
</feature>
<proteinExistence type="predicted"/>
<keyword evidence="2" id="KW-0812">Transmembrane</keyword>
<evidence type="ECO:0000256" key="2">
    <source>
        <dbReference type="SAM" id="Phobius"/>
    </source>
</evidence>
<accession>A0ABT4IDE2</accession>
<feature type="transmembrane region" description="Helical" evidence="2">
    <location>
        <begin position="41"/>
        <end position="64"/>
    </location>
</feature>
<evidence type="ECO:0000313" key="5">
    <source>
        <dbReference type="Proteomes" id="UP001072034"/>
    </source>
</evidence>
<keyword evidence="2" id="KW-0472">Membrane</keyword>
<keyword evidence="5" id="KW-1185">Reference proteome</keyword>
<dbReference type="RefSeq" id="WP_268918400.1">
    <property type="nucleotide sequence ID" value="NZ_JAPTMY010000039.1"/>
</dbReference>
<evidence type="ECO:0000313" key="4">
    <source>
        <dbReference type="EMBL" id="MCZ0859113.1"/>
    </source>
</evidence>
<evidence type="ECO:0000256" key="1">
    <source>
        <dbReference type="SAM" id="MobiDB-lite"/>
    </source>
</evidence>
<comment type="caution">
    <text evidence="4">The sequence shown here is derived from an EMBL/GenBank/DDBJ whole genome shotgun (WGS) entry which is preliminary data.</text>
</comment>
<feature type="transmembrane region" description="Helical" evidence="2">
    <location>
        <begin position="85"/>
        <end position="105"/>
    </location>
</feature>
<dbReference type="EMBL" id="JAPTMY010000039">
    <property type="protein sequence ID" value="MCZ0859113.1"/>
    <property type="molecule type" value="Genomic_DNA"/>
</dbReference>
<organism evidence="4 5">
    <name type="scientific">Actinomyces israelii</name>
    <dbReference type="NCBI Taxonomy" id="1659"/>
    <lineage>
        <taxon>Bacteria</taxon>
        <taxon>Bacillati</taxon>
        <taxon>Actinomycetota</taxon>
        <taxon>Actinomycetes</taxon>
        <taxon>Actinomycetales</taxon>
        <taxon>Actinomycetaceae</taxon>
        <taxon>Actinomyces</taxon>
    </lineage>
</organism>
<sequence>MGIDEEPVPDGGHDGVPARYPGGYRSDRYYPSDEKNYLGNWALGLGVVSLLCCGMIFGIIAIVLGLQAQAAADQGLAKNRGMGTAGIICGVIGFVGALIVVLAQVQM</sequence>
<gene>
    <name evidence="4" type="ORF">OHJ16_13800</name>
</gene>
<reference evidence="4" key="1">
    <citation type="submission" date="2022-10" db="EMBL/GenBank/DDBJ databases">
        <title>Genome sequence of Actinomyces israelii ATCC 10048.</title>
        <authorList>
            <person name="Watt R.M."/>
            <person name="Tong W.M."/>
        </authorList>
    </citation>
    <scope>NUCLEOTIDE SEQUENCE</scope>
    <source>
        <strain evidence="4">ATCC 10048</strain>
    </source>
</reference>
<evidence type="ECO:0000259" key="3">
    <source>
        <dbReference type="Pfam" id="PF13828"/>
    </source>
</evidence>
<dbReference type="Proteomes" id="UP001072034">
    <property type="component" value="Unassembled WGS sequence"/>
</dbReference>
<dbReference type="Pfam" id="PF13828">
    <property type="entry name" value="DUF4190"/>
    <property type="match status" value="1"/>
</dbReference>